<evidence type="ECO:0000313" key="2">
    <source>
        <dbReference type="EMBL" id="HJF85118.1"/>
    </source>
</evidence>
<reference evidence="2" key="2">
    <citation type="submission" date="2021-09" db="EMBL/GenBank/DDBJ databases">
        <authorList>
            <person name="Gilroy R."/>
        </authorList>
    </citation>
    <scope>NUCLEOTIDE SEQUENCE</scope>
    <source>
        <strain evidence="2">7318</strain>
    </source>
</reference>
<keyword evidence="1" id="KW-0812">Transmembrane</keyword>
<organism evidence="2 3">
    <name type="scientific">Megamonas hypermegale</name>
    <dbReference type="NCBI Taxonomy" id="158847"/>
    <lineage>
        <taxon>Bacteria</taxon>
        <taxon>Bacillati</taxon>
        <taxon>Bacillota</taxon>
        <taxon>Negativicutes</taxon>
        <taxon>Selenomonadales</taxon>
        <taxon>Selenomonadaceae</taxon>
        <taxon>Megamonas</taxon>
    </lineage>
</organism>
<gene>
    <name evidence="2" type="ORF">K8V65_05620</name>
</gene>
<dbReference type="RefSeq" id="WP_204966164.1">
    <property type="nucleotide sequence ID" value="NZ_CAKMHU010000014.1"/>
</dbReference>
<keyword evidence="1" id="KW-1133">Transmembrane helix</keyword>
<comment type="caution">
    <text evidence="2">The sequence shown here is derived from an EMBL/GenBank/DDBJ whole genome shotgun (WGS) entry which is preliminary data.</text>
</comment>
<sequence length="66" mass="7055">MTTGDIATWVIFAIIVVLFCFGIRRVYRNFSSGKCDSCGTGGSCGCSSGCHCCDSMDKKTDTKKNA</sequence>
<protein>
    <recommendedName>
        <fullName evidence="4">Virus attachment protein p12 family</fullName>
    </recommendedName>
</protein>
<evidence type="ECO:0000256" key="1">
    <source>
        <dbReference type="SAM" id="Phobius"/>
    </source>
</evidence>
<name>A0A921HMX5_9FIRM</name>
<reference evidence="2" key="1">
    <citation type="journal article" date="2021" name="PeerJ">
        <title>Extensive microbial diversity within the chicken gut microbiome revealed by metagenomics and culture.</title>
        <authorList>
            <person name="Gilroy R."/>
            <person name="Ravi A."/>
            <person name="Getino M."/>
            <person name="Pursley I."/>
            <person name="Horton D.L."/>
            <person name="Alikhan N.F."/>
            <person name="Baker D."/>
            <person name="Gharbi K."/>
            <person name="Hall N."/>
            <person name="Watson M."/>
            <person name="Adriaenssens E.M."/>
            <person name="Foster-Nyarko E."/>
            <person name="Jarju S."/>
            <person name="Secka A."/>
            <person name="Antonio M."/>
            <person name="Oren A."/>
            <person name="Chaudhuri R.R."/>
            <person name="La Ragione R."/>
            <person name="Hildebrand F."/>
            <person name="Pallen M.J."/>
        </authorList>
    </citation>
    <scope>NUCLEOTIDE SEQUENCE</scope>
    <source>
        <strain evidence="2">7318</strain>
    </source>
</reference>
<keyword evidence="1" id="KW-0472">Membrane</keyword>
<proteinExistence type="predicted"/>
<accession>A0A921HMX5</accession>
<dbReference type="EMBL" id="DYVR01000154">
    <property type="protein sequence ID" value="HJF85118.1"/>
    <property type="molecule type" value="Genomic_DNA"/>
</dbReference>
<evidence type="ECO:0008006" key="4">
    <source>
        <dbReference type="Google" id="ProtNLM"/>
    </source>
</evidence>
<dbReference type="AlphaFoldDB" id="A0A921HMX5"/>
<feature type="transmembrane region" description="Helical" evidence="1">
    <location>
        <begin position="6"/>
        <end position="27"/>
    </location>
</feature>
<dbReference type="Proteomes" id="UP000780768">
    <property type="component" value="Unassembled WGS sequence"/>
</dbReference>
<evidence type="ECO:0000313" key="3">
    <source>
        <dbReference type="Proteomes" id="UP000780768"/>
    </source>
</evidence>